<protein>
    <submittedName>
        <fullName evidence="2">M125R</fullName>
    </submittedName>
</protein>
<dbReference type="AlphaFoldDB" id="A0A0N4ZFE6"/>
<reference evidence="2" key="1">
    <citation type="submission" date="2017-02" db="UniProtKB">
        <authorList>
            <consortium name="WormBaseParasite"/>
        </authorList>
    </citation>
    <scope>IDENTIFICATION</scope>
</reference>
<organism evidence="1 2">
    <name type="scientific">Parastrongyloides trichosuri</name>
    <name type="common">Possum-specific nematode worm</name>
    <dbReference type="NCBI Taxonomy" id="131310"/>
    <lineage>
        <taxon>Eukaryota</taxon>
        <taxon>Metazoa</taxon>
        <taxon>Ecdysozoa</taxon>
        <taxon>Nematoda</taxon>
        <taxon>Chromadorea</taxon>
        <taxon>Rhabditida</taxon>
        <taxon>Tylenchina</taxon>
        <taxon>Panagrolaimomorpha</taxon>
        <taxon>Strongyloidoidea</taxon>
        <taxon>Strongyloididae</taxon>
        <taxon>Parastrongyloides</taxon>
    </lineage>
</organism>
<name>A0A0N4ZFE6_PARTI</name>
<evidence type="ECO:0000313" key="2">
    <source>
        <dbReference type="WBParaSite" id="PTRK_0000647700.1"/>
    </source>
</evidence>
<dbReference type="Proteomes" id="UP000038045">
    <property type="component" value="Unplaced"/>
</dbReference>
<accession>A0A0N4ZFE6</accession>
<keyword evidence="1" id="KW-1185">Reference proteome</keyword>
<dbReference type="WBParaSite" id="PTRK_0000647700.1">
    <property type="protein sequence ID" value="PTRK_0000647700.1"/>
    <property type="gene ID" value="PTRK_0000647700"/>
</dbReference>
<proteinExistence type="predicted"/>
<sequence>MNCCLITTVLFGIVVGLGVTFALCRLIDHLFIKIFSKFKRWYYFEDEESHVNMSSEVEGGRSECNDDNDIMRTISFDRTMLDFDVRKFDSSFSDMEYFSIDGDDCEYVNSFPLKYEKPLPKVSCTLSSTTFCGTFTEDDTTTHLPFNYIEKSPKYLL</sequence>
<evidence type="ECO:0000313" key="1">
    <source>
        <dbReference type="Proteomes" id="UP000038045"/>
    </source>
</evidence>